<evidence type="ECO:0000256" key="1">
    <source>
        <dbReference type="SAM" id="Coils"/>
    </source>
</evidence>
<name>V6JH76_STRRC</name>
<evidence type="ECO:0000313" key="3">
    <source>
        <dbReference type="Proteomes" id="UP000017984"/>
    </source>
</evidence>
<accession>V6JH76</accession>
<keyword evidence="1" id="KW-0175">Coiled coil</keyword>
<gene>
    <name evidence="2" type="ORF">M878_45155</name>
</gene>
<evidence type="ECO:0000313" key="2">
    <source>
        <dbReference type="EMBL" id="EST18511.1"/>
    </source>
</evidence>
<dbReference type="Proteomes" id="UP000017984">
    <property type="component" value="Chromosome"/>
</dbReference>
<keyword evidence="3" id="KW-1185">Reference proteome</keyword>
<dbReference type="STRING" id="1352936.M878_45155"/>
<sequence length="132" mass="14810">MNISELLADLQVQHDETTARAGELRDQIDHLTAALAETEARLADLATTRKIIVERVPRGTEPDPPETNTAYQAIVNAFNQHPGRAFRARELHELLGMPTDEATVNVTRSRLGRLVRQGFLTQPGRGRYQKRT</sequence>
<dbReference type="HOGENOM" id="CLU_121952_0_0_11"/>
<feature type="coiled-coil region" evidence="1">
    <location>
        <begin position="7"/>
        <end position="48"/>
    </location>
</feature>
<proteinExistence type="predicted"/>
<comment type="caution">
    <text evidence="2">The sequence shown here is derived from an EMBL/GenBank/DDBJ whole genome shotgun (WGS) entry which is preliminary data.</text>
</comment>
<dbReference type="EMBL" id="AWQX01000391">
    <property type="protein sequence ID" value="EST18511.1"/>
    <property type="molecule type" value="Genomic_DNA"/>
</dbReference>
<protein>
    <submittedName>
        <fullName evidence="2">Uncharacterized protein</fullName>
    </submittedName>
</protein>
<dbReference type="PATRIC" id="fig|1352936.5.peg.9380"/>
<dbReference type="AlphaFoldDB" id="V6JH76"/>
<reference evidence="2 3" key="1">
    <citation type="journal article" date="2014" name="Genome Announc.">
        <title>Draft Genome Sequence of Streptomyces roseochromogenes subsp. oscitans DS 12.976, Producer of the Aminocoumarin Antibiotic Clorobiocin.</title>
        <authorList>
            <person name="Ruckert C."/>
            <person name="Kalinowski J."/>
            <person name="Heide L."/>
            <person name="Apel A.K."/>
        </authorList>
    </citation>
    <scope>NUCLEOTIDE SEQUENCE [LARGE SCALE GENOMIC DNA]</scope>
    <source>
        <strain evidence="2 3">DS 12.976</strain>
    </source>
</reference>
<organism evidence="2 3">
    <name type="scientific">Streptomyces roseochromogenus subsp. oscitans DS 12.976</name>
    <dbReference type="NCBI Taxonomy" id="1352936"/>
    <lineage>
        <taxon>Bacteria</taxon>
        <taxon>Bacillati</taxon>
        <taxon>Actinomycetota</taxon>
        <taxon>Actinomycetes</taxon>
        <taxon>Kitasatosporales</taxon>
        <taxon>Streptomycetaceae</taxon>
        <taxon>Streptomyces</taxon>
    </lineage>
</organism>
<dbReference type="RefSeq" id="WP_023553910.1">
    <property type="nucleotide sequence ID" value="NZ_CM002285.1"/>
</dbReference>